<dbReference type="Proteomes" id="UP000242519">
    <property type="component" value="Unassembled WGS sequence"/>
</dbReference>
<sequence length="362" mass="39976">MAEVMQSVIMEYRTPGYKGYDVKYSPYFDNKVAVAGAANYGLVGNGRGYILRLTSEGVVCDQMFDTQDAIYGICWSEINENHVATASGDGSVKIFDITDSTGSAIMNYHEHNKEVYCVAWNLVAKDNFISSSWDGTIKLWSPTRSFSLITLPTHSCTYSSAFSPHSPSVISSVSSDSHLRIFDIRTPASASNHLVSLIPIHGYAPKIGQGPQRVPNAPASECLTHDWNKYRDGVIATAGVDNQIRIFDLRNPKAGAISALKGHTYAVRKIAWSPHFADILLSGSYDMTARIWTDGTAMGMNAMHSTGARRQIGQFNRHEEFVTGVDWCLFGDQGWVATTGWDDRVCIWYVPLNLLPSSHSRQ</sequence>
<dbReference type="Gene3D" id="2.130.10.10">
    <property type="entry name" value="YVTN repeat-like/Quinoprotein amine dehydrogenase"/>
    <property type="match status" value="1"/>
</dbReference>
<evidence type="ECO:0000256" key="10">
    <source>
        <dbReference type="ARBA" id="ARBA00032565"/>
    </source>
</evidence>
<dbReference type="GO" id="GO:0005053">
    <property type="term" value="F:peroxisome matrix targeting signal-2 binding"/>
    <property type="evidence" value="ECO:0007669"/>
    <property type="project" value="InterPro"/>
</dbReference>
<dbReference type="InterPro" id="IPR001680">
    <property type="entry name" value="WD40_rpt"/>
</dbReference>
<dbReference type="AlphaFoldDB" id="A0A218Z1Y8"/>
<dbReference type="SUPFAM" id="SSF50978">
    <property type="entry name" value="WD40 repeat-like"/>
    <property type="match status" value="1"/>
</dbReference>
<comment type="similarity">
    <text evidence="9">Belongs to the WD repeat peroxin-7 family.</text>
</comment>
<keyword evidence="4" id="KW-0963">Cytoplasm</keyword>
<accession>A0A218Z1Y8</accession>
<evidence type="ECO:0000256" key="9">
    <source>
        <dbReference type="ARBA" id="ARBA00024017"/>
    </source>
</evidence>
<keyword evidence="6" id="KW-0677">Repeat</keyword>
<dbReference type="Pfam" id="PF00400">
    <property type="entry name" value="WD40"/>
    <property type="match status" value="1"/>
</dbReference>
<keyword evidence="5 11" id="KW-0853">WD repeat</keyword>
<dbReference type="PROSITE" id="PS50294">
    <property type="entry name" value="WD_REPEATS_REGION"/>
    <property type="match status" value="1"/>
</dbReference>
<feature type="repeat" description="WD" evidence="11">
    <location>
        <begin position="260"/>
        <end position="292"/>
    </location>
</feature>
<keyword evidence="3" id="KW-0813">Transport</keyword>
<dbReference type="FunCoup" id="A0A218Z1Y8">
    <property type="interactions" value="433"/>
</dbReference>
<evidence type="ECO:0000313" key="14">
    <source>
        <dbReference type="Proteomes" id="UP000242519"/>
    </source>
</evidence>
<evidence type="ECO:0000313" key="13">
    <source>
        <dbReference type="EMBL" id="OWP01573.1"/>
    </source>
</evidence>
<dbReference type="SMART" id="SM00320">
    <property type="entry name" value="WD40"/>
    <property type="match status" value="6"/>
</dbReference>
<organism evidence="13 14">
    <name type="scientific">Diplocarpon coronariae</name>
    <dbReference type="NCBI Taxonomy" id="2795749"/>
    <lineage>
        <taxon>Eukaryota</taxon>
        <taxon>Fungi</taxon>
        <taxon>Dikarya</taxon>
        <taxon>Ascomycota</taxon>
        <taxon>Pezizomycotina</taxon>
        <taxon>Leotiomycetes</taxon>
        <taxon>Helotiales</taxon>
        <taxon>Drepanopezizaceae</taxon>
        <taxon>Diplocarpon</taxon>
    </lineage>
</organism>
<evidence type="ECO:0000259" key="12">
    <source>
        <dbReference type="Pfam" id="PF23609"/>
    </source>
</evidence>
<evidence type="ECO:0000256" key="4">
    <source>
        <dbReference type="ARBA" id="ARBA00022490"/>
    </source>
</evidence>
<dbReference type="GO" id="GO:0005829">
    <property type="term" value="C:cytosol"/>
    <property type="evidence" value="ECO:0007669"/>
    <property type="project" value="UniProtKB-SubCell"/>
</dbReference>
<dbReference type="GO" id="GO:0005782">
    <property type="term" value="C:peroxisomal matrix"/>
    <property type="evidence" value="ECO:0007669"/>
    <property type="project" value="UniProtKB-SubCell"/>
</dbReference>
<dbReference type="PANTHER" id="PTHR46027">
    <property type="entry name" value="PEROXISOMAL TARGETING SIGNAL 2 RECEPTOR"/>
    <property type="match status" value="1"/>
</dbReference>
<dbReference type="STRING" id="503106.A0A218Z1Y8"/>
<feature type="repeat" description="WD" evidence="11">
    <location>
        <begin position="108"/>
        <end position="141"/>
    </location>
</feature>
<comment type="subcellular location">
    <subcellularLocation>
        <location evidence="2">Cytoplasm</location>
        <location evidence="2">Cytosol</location>
    </subcellularLocation>
    <subcellularLocation>
        <location evidence="1">Peroxisome matrix</location>
    </subcellularLocation>
</comment>
<keyword evidence="7" id="KW-0653">Protein transport</keyword>
<protein>
    <recommendedName>
        <fullName evidence="10">Peroxin-7</fullName>
    </recommendedName>
</protein>
<evidence type="ECO:0000256" key="11">
    <source>
        <dbReference type="PROSITE-ProRule" id="PRU00221"/>
    </source>
</evidence>
<dbReference type="GO" id="GO:0016558">
    <property type="term" value="P:protein import into peroxisome matrix"/>
    <property type="evidence" value="ECO:0007669"/>
    <property type="project" value="InterPro"/>
</dbReference>
<reference evidence="13 14" key="1">
    <citation type="submission" date="2017-04" db="EMBL/GenBank/DDBJ databases">
        <title>Draft genome sequence of Marssonina coronaria NL1: causal agent of apple blotch.</title>
        <authorList>
            <person name="Cheng Q."/>
        </authorList>
    </citation>
    <scope>NUCLEOTIDE SEQUENCE [LARGE SCALE GENOMIC DNA]</scope>
    <source>
        <strain evidence="13 14">NL1</strain>
    </source>
</reference>
<dbReference type="InterPro" id="IPR059104">
    <property type="entry name" value="Beta-prop_EIPR1-like"/>
</dbReference>
<name>A0A218Z1Y8_9HELO</name>
<keyword evidence="8" id="KW-0576">Peroxisome</keyword>
<evidence type="ECO:0000256" key="2">
    <source>
        <dbReference type="ARBA" id="ARBA00004514"/>
    </source>
</evidence>
<dbReference type="PANTHER" id="PTHR46027:SF1">
    <property type="entry name" value="PEROXISOMAL TARGETING SIGNAL 2 RECEPTOR"/>
    <property type="match status" value="1"/>
</dbReference>
<dbReference type="EMBL" id="MZNU01000269">
    <property type="protein sequence ID" value="OWP01573.1"/>
    <property type="molecule type" value="Genomic_DNA"/>
</dbReference>
<dbReference type="InParanoid" id="A0A218Z1Y8"/>
<evidence type="ECO:0000256" key="6">
    <source>
        <dbReference type="ARBA" id="ARBA00022737"/>
    </source>
</evidence>
<evidence type="ECO:0000256" key="3">
    <source>
        <dbReference type="ARBA" id="ARBA00022448"/>
    </source>
</evidence>
<feature type="domain" description="EIPR1-like beta-propeller" evidence="12">
    <location>
        <begin position="56"/>
        <end position="292"/>
    </location>
</feature>
<evidence type="ECO:0000256" key="7">
    <source>
        <dbReference type="ARBA" id="ARBA00022927"/>
    </source>
</evidence>
<comment type="caution">
    <text evidence="13">The sequence shown here is derived from an EMBL/GenBank/DDBJ whole genome shotgun (WGS) entry which is preliminary data.</text>
</comment>
<evidence type="ECO:0000256" key="5">
    <source>
        <dbReference type="ARBA" id="ARBA00022574"/>
    </source>
</evidence>
<proteinExistence type="inferred from homology"/>
<dbReference type="PROSITE" id="PS50082">
    <property type="entry name" value="WD_REPEATS_2"/>
    <property type="match status" value="2"/>
</dbReference>
<dbReference type="InterPro" id="IPR044536">
    <property type="entry name" value="PEX7"/>
</dbReference>
<gene>
    <name evidence="13" type="ORF">B2J93_4677</name>
</gene>
<dbReference type="Pfam" id="PF23609">
    <property type="entry name" value="Beta-prop_EIPR1"/>
    <property type="match status" value="1"/>
</dbReference>
<evidence type="ECO:0000256" key="1">
    <source>
        <dbReference type="ARBA" id="ARBA00004253"/>
    </source>
</evidence>
<dbReference type="InterPro" id="IPR015943">
    <property type="entry name" value="WD40/YVTN_repeat-like_dom_sf"/>
</dbReference>
<dbReference type="OrthoDB" id="273771at2759"/>
<dbReference type="InterPro" id="IPR036322">
    <property type="entry name" value="WD40_repeat_dom_sf"/>
</dbReference>
<evidence type="ECO:0000256" key="8">
    <source>
        <dbReference type="ARBA" id="ARBA00023140"/>
    </source>
</evidence>
<keyword evidence="14" id="KW-1185">Reference proteome</keyword>